<feature type="domain" description="Rhamnogalacturonase A/B/Epimerase-like pectate lyase" evidence="6">
    <location>
        <begin position="24"/>
        <end position="80"/>
    </location>
</feature>
<evidence type="ECO:0000256" key="3">
    <source>
        <dbReference type="ARBA" id="ARBA00023295"/>
    </source>
</evidence>
<evidence type="ECO:0000256" key="1">
    <source>
        <dbReference type="ARBA" id="ARBA00008834"/>
    </source>
</evidence>
<dbReference type="Pfam" id="PF00295">
    <property type="entry name" value="Glyco_hydro_28"/>
    <property type="match status" value="1"/>
</dbReference>
<dbReference type="InterPro" id="IPR012334">
    <property type="entry name" value="Pectin_lyas_fold"/>
</dbReference>
<dbReference type="PANTHER" id="PTHR31339:SF9">
    <property type="entry name" value="PLASMIN AND FIBRONECTIN-BINDING PROTEIN A"/>
    <property type="match status" value="1"/>
</dbReference>
<evidence type="ECO:0000256" key="4">
    <source>
        <dbReference type="RuleBase" id="RU361169"/>
    </source>
</evidence>
<dbReference type="Pfam" id="PF12708">
    <property type="entry name" value="Pect-lyase_RHGA_epim"/>
    <property type="match status" value="1"/>
</dbReference>
<comment type="similarity">
    <text evidence="1 4">Belongs to the glycosyl hydrolase 28 family.</text>
</comment>
<dbReference type="SMART" id="SM00710">
    <property type="entry name" value="PbH1"/>
    <property type="match status" value="6"/>
</dbReference>
<name>A0A212JX56_9BACT</name>
<keyword evidence="3 4" id="KW-0326">Glycosidase</keyword>
<dbReference type="InterPro" id="IPR006626">
    <property type="entry name" value="PbH1"/>
</dbReference>
<dbReference type="InterPro" id="IPR011050">
    <property type="entry name" value="Pectin_lyase_fold/virulence"/>
</dbReference>
<evidence type="ECO:0000259" key="6">
    <source>
        <dbReference type="Pfam" id="PF12708"/>
    </source>
</evidence>
<accession>A0A212JX56</accession>
<evidence type="ECO:0000256" key="2">
    <source>
        <dbReference type="ARBA" id="ARBA00022801"/>
    </source>
</evidence>
<dbReference type="InterPro" id="IPR051801">
    <property type="entry name" value="GH28_Enzymes"/>
</dbReference>
<proteinExistence type="inferred from homology"/>
<sequence>MNVMKNICLVLLVISSLSLNASVFYNVKDYGAKGDGAQIDSPAINRAIEDATKNGGGTIFFPAGTYLSYSVRLQSNITLYLDAGSVLLAAYPEEASGYDLAEDNAHNQFQDFGHSHWKNSLIWGIELENITVCGQGMIDGRGLTREESRLPGVGNKALSLKLCRNVILKDVTMVNCGHFALLATGVDNMTIHNVKVDTNRDGFDIDCCRNVRISDCSVNSPWDDAIVLKSSYGLGFFRDTENITITNCYVSGYDKGSVIDGTFRRDEPQAPDQGYVTGRIKLGTESSGGFRNISISNCVFERCRGLALETVDGGFLEDIVISNITMRDIVNAPIFLRLGSRMRSPKGTPMGRMSRIAISNVNVYNADSRYASIISGVPDYHIEDVTLSNIRILYKGGGTAEDAKLTPPENESIYPEPWMFGTIPASGFFIRHARNVELNNVQIDFMTPDYRPSLWLKDVDGCRLINYRTRVAKGVEPYVLSDVKGFKTELAEISEF</sequence>
<dbReference type="Gene3D" id="2.160.20.10">
    <property type="entry name" value="Single-stranded right-handed beta-helix, Pectin lyase-like"/>
    <property type="match status" value="1"/>
</dbReference>
<dbReference type="InterPro" id="IPR000743">
    <property type="entry name" value="Glyco_hydro_28"/>
</dbReference>
<dbReference type="EMBL" id="FLUM01000003">
    <property type="protein sequence ID" value="SBW03983.1"/>
    <property type="molecule type" value="Genomic_DNA"/>
</dbReference>
<dbReference type="AlphaFoldDB" id="A0A212JX56"/>
<organism evidence="7">
    <name type="scientific">uncultured Dysgonomonas sp</name>
    <dbReference type="NCBI Taxonomy" id="206096"/>
    <lineage>
        <taxon>Bacteria</taxon>
        <taxon>Pseudomonadati</taxon>
        <taxon>Bacteroidota</taxon>
        <taxon>Bacteroidia</taxon>
        <taxon>Bacteroidales</taxon>
        <taxon>Dysgonomonadaceae</taxon>
        <taxon>Dysgonomonas</taxon>
        <taxon>environmental samples</taxon>
    </lineage>
</organism>
<keyword evidence="2 4" id="KW-0378">Hydrolase</keyword>
<dbReference type="GO" id="GO:0004650">
    <property type="term" value="F:polygalacturonase activity"/>
    <property type="evidence" value="ECO:0007669"/>
    <property type="project" value="InterPro"/>
</dbReference>
<feature type="chain" id="PRO_5012849436" description="Rhamnogalacturonase A/B/Epimerase-like pectate lyase domain-containing protein" evidence="5">
    <location>
        <begin position="22"/>
        <end position="496"/>
    </location>
</feature>
<dbReference type="PANTHER" id="PTHR31339">
    <property type="entry name" value="PECTIN LYASE-RELATED"/>
    <property type="match status" value="1"/>
</dbReference>
<feature type="signal peptide" evidence="5">
    <location>
        <begin position="1"/>
        <end position="21"/>
    </location>
</feature>
<evidence type="ECO:0000256" key="5">
    <source>
        <dbReference type="SAM" id="SignalP"/>
    </source>
</evidence>
<dbReference type="InterPro" id="IPR024535">
    <property type="entry name" value="RHGA/B-epi-like_pectate_lyase"/>
</dbReference>
<gene>
    <name evidence="7" type="ORF">KL86DYS1_30720</name>
</gene>
<protein>
    <recommendedName>
        <fullName evidence="6">Rhamnogalacturonase A/B/Epimerase-like pectate lyase domain-containing protein</fullName>
    </recommendedName>
</protein>
<keyword evidence="5" id="KW-0732">Signal</keyword>
<dbReference type="SUPFAM" id="SSF51126">
    <property type="entry name" value="Pectin lyase-like"/>
    <property type="match status" value="1"/>
</dbReference>
<reference evidence="7" key="1">
    <citation type="submission" date="2016-04" db="EMBL/GenBank/DDBJ databases">
        <authorList>
            <person name="Evans L.H."/>
            <person name="Alamgir A."/>
            <person name="Owens N."/>
            <person name="Weber N.D."/>
            <person name="Virtaneva K."/>
            <person name="Barbian K."/>
            <person name="Babar A."/>
            <person name="Rosenke K."/>
        </authorList>
    </citation>
    <scope>NUCLEOTIDE SEQUENCE</scope>
    <source>
        <strain evidence="7">86-1</strain>
    </source>
</reference>
<evidence type="ECO:0000313" key="7">
    <source>
        <dbReference type="EMBL" id="SBW03983.1"/>
    </source>
</evidence>
<dbReference type="GO" id="GO:0005975">
    <property type="term" value="P:carbohydrate metabolic process"/>
    <property type="evidence" value="ECO:0007669"/>
    <property type="project" value="InterPro"/>
</dbReference>